<dbReference type="Proteomes" id="UP001501447">
    <property type="component" value="Unassembled WGS sequence"/>
</dbReference>
<dbReference type="EMBL" id="BAAARJ010000008">
    <property type="protein sequence ID" value="GAA2612583.1"/>
    <property type="molecule type" value="Genomic_DNA"/>
</dbReference>
<dbReference type="InterPro" id="IPR001031">
    <property type="entry name" value="Thioesterase"/>
</dbReference>
<feature type="region of interest" description="Disordered" evidence="2">
    <location>
        <begin position="1"/>
        <end position="20"/>
    </location>
</feature>
<dbReference type="Pfam" id="PF00975">
    <property type="entry name" value="Thioesterase"/>
    <property type="match status" value="1"/>
</dbReference>
<keyword evidence="5" id="KW-1185">Reference proteome</keyword>
<evidence type="ECO:0000259" key="3">
    <source>
        <dbReference type="Pfam" id="PF00975"/>
    </source>
</evidence>
<evidence type="ECO:0000313" key="4">
    <source>
        <dbReference type="EMBL" id="GAA2612583.1"/>
    </source>
</evidence>
<comment type="similarity">
    <text evidence="1">Belongs to the thioesterase family.</text>
</comment>
<comment type="caution">
    <text evidence="4">The sequence shown here is derived from an EMBL/GenBank/DDBJ whole genome shotgun (WGS) entry which is preliminary data.</text>
</comment>
<keyword evidence="4" id="KW-0378">Hydrolase</keyword>
<organism evidence="4 5">
    <name type="scientific">Streptomyces axinellae</name>
    <dbReference type="NCBI Taxonomy" id="552788"/>
    <lineage>
        <taxon>Bacteria</taxon>
        <taxon>Bacillati</taxon>
        <taxon>Actinomycetota</taxon>
        <taxon>Actinomycetes</taxon>
        <taxon>Kitasatosporales</taxon>
        <taxon>Streptomycetaceae</taxon>
        <taxon>Streptomyces</taxon>
    </lineage>
</organism>
<proteinExistence type="inferred from homology"/>
<dbReference type="InterPro" id="IPR012223">
    <property type="entry name" value="TEII"/>
</dbReference>
<dbReference type="PANTHER" id="PTHR11487:SF0">
    <property type="entry name" value="S-ACYL FATTY ACID SYNTHASE THIOESTERASE, MEDIUM CHAIN"/>
    <property type="match status" value="1"/>
</dbReference>
<gene>
    <name evidence="4" type="ORF">GCM10009863_27880</name>
</gene>
<name>A0ABN3Q2N1_9ACTN</name>
<sequence>MSATTPESRSRSPWIPFPPPDSGGRARVRLLCFPCAGQGASAYRPWQRLLAPDIDVVPIQLPGRENRAAAAPYRDMDSLMDGLLPVLLEQAGAAPGGYALFGHSMGAAVAFEGARRLEAAGRPARGLMVAAQNPPHVPSGRRPLHDLPRAAFMTMLGVYGQVPVELFDDPAAVERAAAVLRADFTLVETYAPAPRPPLSCPVTALAGLADTSVPPASVRGWRELTSGPFTFRPLPGGHFFVGERAPEIAGLLRATLG</sequence>
<accession>A0ABN3Q2N1</accession>
<reference evidence="4 5" key="1">
    <citation type="journal article" date="2019" name="Int. J. Syst. Evol. Microbiol.">
        <title>The Global Catalogue of Microorganisms (GCM) 10K type strain sequencing project: providing services to taxonomists for standard genome sequencing and annotation.</title>
        <authorList>
            <consortium name="The Broad Institute Genomics Platform"/>
            <consortium name="The Broad Institute Genome Sequencing Center for Infectious Disease"/>
            <person name="Wu L."/>
            <person name="Ma J."/>
        </authorList>
    </citation>
    <scope>NUCLEOTIDE SEQUENCE [LARGE SCALE GENOMIC DNA]</scope>
    <source>
        <strain evidence="4 5">JCM 16373</strain>
    </source>
</reference>
<protein>
    <submittedName>
        <fullName evidence="4">Alpha/beta fold hydrolase</fullName>
    </submittedName>
</protein>
<feature type="domain" description="Thioesterase" evidence="3">
    <location>
        <begin position="29"/>
        <end position="254"/>
    </location>
</feature>
<evidence type="ECO:0000256" key="1">
    <source>
        <dbReference type="ARBA" id="ARBA00007169"/>
    </source>
</evidence>
<dbReference type="Gene3D" id="3.40.50.1820">
    <property type="entry name" value="alpha/beta hydrolase"/>
    <property type="match status" value="1"/>
</dbReference>
<dbReference type="PANTHER" id="PTHR11487">
    <property type="entry name" value="THIOESTERASE"/>
    <property type="match status" value="1"/>
</dbReference>
<evidence type="ECO:0000256" key="2">
    <source>
        <dbReference type="SAM" id="MobiDB-lite"/>
    </source>
</evidence>
<evidence type="ECO:0000313" key="5">
    <source>
        <dbReference type="Proteomes" id="UP001501447"/>
    </source>
</evidence>
<dbReference type="RefSeq" id="WP_344565757.1">
    <property type="nucleotide sequence ID" value="NZ_BAAARJ010000008.1"/>
</dbReference>
<dbReference type="SUPFAM" id="SSF53474">
    <property type="entry name" value="alpha/beta-Hydrolases"/>
    <property type="match status" value="1"/>
</dbReference>
<dbReference type="InterPro" id="IPR029058">
    <property type="entry name" value="AB_hydrolase_fold"/>
</dbReference>
<dbReference type="GO" id="GO:0016787">
    <property type="term" value="F:hydrolase activity"/>
    <property type="evidence" value="ECO:0007669"/>
    <property type="project" value="UniProtKB-KW"/>
</dbReference>